<keyword evidence="4 10" id="KW-0699">rRNA-binding</keyword>
<dbReference type="CDD" id="cd01854">
    <property type="entry name" value="YjeQ_EngC"/>
    <property type="match status" value="1"/>
</dbReference>
<feature type="binding site" evidence="10">
    <location>
        <position position="294"/>
    </location>
    <ligand>
        <name>Zn(2+)</name>
        <dbReference type="ChEBI" id="CHEBI:29105"/>
    </ligand>
</feature>
<evidence type="ECO:0000256" key="1">
    <source>
        <dbReference type="ARBA" id="ARBA00022490"/>
    </source>
</evidence>
<dbReference type="InterPro" id="IPR004881">
    <property type="entry name" value="Ribosome_biogen_GTPase_RsgA"/>
</dbReference>
<sequence length="353" mass="38937">MSIDFTALQPLGWSNAFSTQLSLEQMDSSRAARVTGVERGSYLVDAGSEPFAATLASRFRHTHTAPEDLPTVGDWVLLELESPLIVDRLKRRSLIARRMAGGTESQPIAANIDLMVIVSGLDGEFNLHRIERYLVIAAQAEVMPLVLLTKADCVDEPESFVAMVQSRMEDGEVLAVNTLSDPLSQRLAHFLAPGTTLVVVGSSGVGKSTLVNNLAGVSLQATRSIRKDSKGRHTTTSRTLIRLPGGACIIDVPGMREVGLAPVDGAVARQFRTIGELAEYCRFADCSHEDEPGCAVRQAVDRGEIDPDEWDHYLKLKAEERHNVADHQRRRRERVFGKMVREVMDIKRRTGRR</sequence>
<dbReference type="Gene3D" id="1.10.40.50">
    <property type="entry name" value="Probable gtpase engc, domain 3"/>
    <property type="match status" value="1"/>
</dbReference>
<dbReference type="GO" id="GO:0003924">
    <property type="term" value="F:GTPase activity"/>
    <property type="evidence" value="ECO:0007669"/>
    <property type="project" value="UniProtKB-UniRule"/>
</dbReference>
<dbReference type="Pfam" id="PF03193">
    <property type="entry name" value="RsgA_GTPase"/>
    <property type="match status" value="1"/>
</dbReference>
<dbReference type="GO" id="GO:0019843">
    <property type="term" value="F:rRNA binding"/>
    <property type="evidence" value="ECO:0007669"/>
    <property type="project" value="UniProtKB-KW"/>
</dbReference>
<feature type="binding site" evidence="10">
    <location>
        <begin position="201"/>
        <end position="209"/>
    </location>
    <ligand>
        <name>GTP</name>
        <dbReference type="ChEBI" id="CHEBI:37565"/>
    </ligand>
</feature>
<dbReference type="PROSITE" id="PS51721">
    <property type="entry name" value="G_CP"/>
    <property type="match status" value="1"/>
</dbReference>
<keyword evidence="9 10" id="KW-0342">GTP-binding</keyword>
<dbReference type="GO" id="GO:0042274">
    <property type="term" value="P:ribosomal small subunit biogenesis"/>
    <property type="evidence" value="ECO:0007669"/>
    <property type="project" value="UniProtKB-UniRule"/>
</dbReference>
<keyword evidence="2 10" id="KW-0690">Ribosome biogenesis</keyword>
<dbReference type="PROSITE" id="PS50936">
    <property type="entry name" value="ENGC_GTPASE"/>
    <property type="match status" value="1"/>
</dbReference>
<comment type="subcellular location">
    <subcellularLocation>
        <location evidence="10">Cytoplasm</location>
    </subcellularLocation>
</comment>
<dbReference type="GO" id="GO:0005525">
    <property type="term" value="F:GTP binding"/>
    <property type="evidence" value="ECO:0007669"/>
    <property type="project" value="UniProtKB-UniRule"/>
</dbReference>
<dbReference type="STRING" id="415747.SAMN03097708_02307"/>
<feature type="domain" description="EngC GTPase" evidence="11">
    <location>
        <begin position="110"/>
        <end position="256"/>
    </location>
</feature>
<feature type="domain" description="CP-type G" evidence="12">
    <location>
        <begin position="101"/>
        <end position="258"/>
    </location>
</feature>
<proteinExistence type="inferred from homology"/>
<dbReference type="Gene3D" id="3.40.50.300">
    <property type="entry name" value="P-loop containing nucleotide triphosphate hydrolases"/>
    <property type="match status" value="1"/>
</dbReference>
<dbReference type="NCBIfam" id="TIGR00157">
    <property type="entry name" value="ribosome small subunit-dependent GTPase A"/>
    <property type="match status" value="1"/>
</dbReference>
<protein>
    <recommendedName>
        <fullName evidence="10">Small ribosomal subunit biogenesis GTPase RsgA</fullName>
        <ecNumber evidence="10">3.6.1.-</ecNumber>
    </recommendedName>
</protein>
<dbReference type="SUPFAM" id="SSF52540">
    <property type="entry name" value="P-loop containing nucleoside triphosphate hydrolases"/>
    <property type="match status" value="1"/>
</dbReference>
<evidence type="ECO:0000256" key="2">
    <source>
        <dbReference type="ARBA" id="ARBA00022517"/>
    </source>
</evidence>
<dbReference type="InterPro" id="IPR027417">
    <property type="entry name" value="P-loop_NTPase"/>
</dbReference>
<dbReference type="HAMAP" id="MF_01820">
    <property type="entry name" value="GTPase_RsgA"/>
    <property type="match status" value="1"/>
</dbReference>
<name>A0A1G5QLC7_9GAMM</name>
<evidence type="ECO:0000313" key="14">
    <source>
        <dbReference type="Proteomes" id="UP000199648"/>
    </source>
</evidence>
<feature type="binding site" evidence="10">
    <location>
        <position position="288"/>
    </location>
    <ligand>
        <name>Zn(2+)</name>
        <dbReference type="ChEBI" id="CHEBI:29105"/>
    </ligand>
</feature>
<keyword evidence="5 10" id="KW-0547">Nucleotide-binding</keyword>
<dbReference type="EC" id="3.6.1.-" evidence="10"/>
<accession>A0A1G5QLC7</accession>
<reference evidence="13 14" key="1">
    <citation type="submission" date="2016-10" db="EMBL/GenBank/DDBJ databases">
        <authorList>
            <person name="de Groot N.N."/>
        </authorList>
    </citation>
    <scope>NUCLEOTIDE SEQUENCE [LARGE SCALE GENOMIC DNA]</scope>
    <source>
        <strain evidence="13 14">HLD2</strain>
    </source>
</reference>
<evidence type="ECO:0000256" key="7">
    <source>
        <dbReference type="ARBA" id="ARBA00022833"/>
    </source>
</evidence>
<keyword evidence="1 10" id="KW-0963">Cytoplasm</keyword>
<comment type="subunit">
    <text evidence="10">Monomer. Associates with 30S ribosomal subunit, binds 16S rRNA.</text>
</comment>
<organism evidence="13 14">
    <name type="scientific">Thiohalomonas denitrificans</name>
    <dbReference type="NCBI Taxonomy" id="415747"/>
    <lineage>
        <taxon>Bacteria</taxon>
        <taxon>Pseudomonadati</taxon>
        <taxon>Pseudomonadota</taxon>
        <taxon>Gammaproteobacteria</taxon>
        <taxon>Thiohalomonadales</taxon>
        <taxon>Thiohalomonadaceae</taxon>
        <taxon>Thiohalomonas</taxon>
    </lineage>
</organism>
<dbReference type="PANTHER" id="PTHR32120">
    <property type="entry name" value="SMALL RIBOSOMAL SUBUNIT BIOGENESIS GTPASE RSGA"/>
    <property type="match status" value="1"/>
</dbReference>
<dbReference type="PANTHER" id="PTHR32120:SF10">
    <property type="entry name" value="SMALL RIBOSOMAL SUBUNIT BIOGENESIS GTPASE RSGA"/>
    <property type="match status" value="1"/>
</dbReference>
<dbReference type="EMBL" id="FMWD01000006">
    <property type="protein sequence ID" value="SCZ62360.1"/>
    <property type="molecule type" value="Genomic_DNA"/>
</dbReference>
<gene>
    <name evidence="10" type="primary">rsgA</name>
    <name evidence="13" type="ORF">SAMN03097708_02307</name>
</gene>
<feature type="binding site" evidence="10">
    <location>
        <position position="281"/>
    </location>
    <ligand>
        <name>Zn(2+)</name>
        <dbReference type="ChEBI" id="CHEBI:29105"/>
    </ligand>
</feature>
<evidence type="ECO:0000259" key="12">
    <source>
        <dbReference type="PROSITE" id="PS51721"/>
    </source>
</evidence>
<keyword evidence="6 10" id="KW-0378">Hydrolase</keyword>
<evidence type="ECO:0000259" key="11">
    <source>
        <dbReference type="PROSITE" id="PS50936"/>
    </source>
</evidence>
<dbReference type="InterPro" id="IPR030378">
    <property type="entry name" value="G_CP_dom"/>
</dbReference>
<dbReference type="OrthoDB" id="9809485at2"/>
<evidence type="ECO:0000256" key="10">
    <source>
        <dbReference type="HAMAP-Rule" id="MF_01820"/>
    </source>
</evidence>
<dbReference type="Proteomes" id="UP000199648">
    <property type="component" value="Unassembled WGS sequence"/>
</dbReference>
<dbReference type="RefSeq" id="WP_092997064.1">
    <property type="nucleotide sequence ID" value="NZ_FMWD01000006.1"/>
</dbReference>
<evidence type="ECO:0000256" key="4">
    <source>
        <dbReference type="ARBA" id="ARBA00022730"/>
    </source>
</evidence>
<keyword evidence="3 10" id="KW-0479">Metal-binding</keyword>
<comment type="cofactor">
    <cofactor evidence="10">
        <name>Zn(2+)</name>
        <dbReference type="ChEBI" id="CHEBI:29105"/>
    </cofactor>
    <text evidence="10">Binds 1 zinc ion per subunit.</text>
</comment>
<keyword evidence="8 10" id="KW-0694">RNA-binding</keyword>
<keyword evidence="7 10" id="KW-0862">Zinc</keyword>
<dbReference type="AlphaFoldDB" id="A0A1G5QLC7"/>
<comment type="similarity">
    <text evidence="10">Belongs to the TRAFAC class YlqF/YawG GTPase family. RsgA subfamily.</text>
</comment>
<comment type="function">
    <text evidence="10">One of several proteins that assist in the late maturation steps of the functional core of the 30S ribosomal subunit. Helps release RbfA from mature subunits. May play a role in the assembly of ribosomal proteins into the subunit. Circularly permuted GTPase that catalyzes slow GTP hydrolysis, GTPase activity is stimulated by the 30S ribosomal subunit.</text>
</comment>
<evidence type="ECO:0000256" key="3">
    <source>
        <dbReference type="ARBA" id="ARBA00022723"/>
    </source>
</evidence>
<evidence type="ECO:0000256" key="8">
    <source>
        <dbReference type="ARBA" id="ARBA00022884"/>
    </source>
</evidence>
<keyword evidence="14" id="KW-1185">Reference proteome</keyword>
<evidence type="ECO:0000256" key="6">
    <source>
        <dbReference type="ARBA" id="ARBA00022801"/>
    </source>
</evidence>
<evidence type="ECO:0000256" key="5">
    <source>
        <dbReference type="ARBA" id="ARBA00022741"/>
    </source>
</evidence>
<dbReference type="InterPro" id="IPR010914">
    <property type="entry name" value="RsgA_GTPase_dom"/>
</dbReference>
<dbReference type="GO" id="GO:0005737">
    <property type="term" value="C:cytoplasm"/>
    <property type="evidence" value="ECO:0007669"/>
    <property type="project" value="UniProtKB-SubCell"/>
</dbReference>
<evidence type="ECO:0000256" key="9">
    <source>
        <dbReference type="ARBA" id="ARBA00023134"/>
    </source>
</evidence>
<dbReference type="GO" id="GO:0046872">
    <property type="term" value="F:metal ion binding"/>
    <property type="evidence" value="ECO:0007669"/>
    <property type="project" value="UniProtKB-KW"/>
</dbReference>
<evidence type="ECO:0000313" key="13">
    <source>
        <dbReference type="EMBL" id="SCZ62360.1"/>
    </source>
</evidence>
<feature type="binding site" evidence="10">
    <location>
        <begin position="149"/>
        <end position="152"/>
    </location>
    <ligand>
        <name>GTP</name>
        <dbReference type="ChEBI" id="CHEBI:37565"/>
    </ligand>
</feature>
<feature type="binding site" evidence="10">
    <location>
        <position position="286"/>
    </location>
    <ligand>
        <name>Zn(2+)</name>
        <dbReference type="ChEBI" id="CHEBI:29105"/>
    </ligand>
</feature>